<gene>
    <name evidence="1" type="ORF">HKBW3S42_01492</name>
</gene>
<dbReference type="Proteomes" id="UP000568877">
    <property type="component" value="Unassembled WGS sequence"/>
</dbReference>
<dbReference type="AlphaFoldDB" id="A0A6V8PQX5"/>
<evidence type="ECO:0000313" key="1">
    <source>
        <dbReference type="EMBL" id="GFP33171.1"/>
    </source>
</evidence>
<comment type="caution">
    <text evidence="1">The sequence shown here is derived from an EMBL/GenBank/DDBJ whole genome shotgun (WGS) entry which is preliminary data.</text>
</comment>
<evidence type="ECO:0000313" key="2">
    <source>
        <dbReference type="Proteomes" id="UP000568877"/>
    </source>
</evidence>
<proteinExistence type="predicted"/>
<sequence length="69" mass="7891">IWSGLLTAATFTIFQTLLLNHIDPQKYLLAYFEACAENGGRPPEDIESFLPWNLSAQQKAAWRYPRLPP</sequence>
<reference evidence="1 2" key="1">
    <citation type="journal article" date="2020" name="Front. Microbiol.">
        <title>Single-cell genomics of novel Actinobacteria with the Wood-Ljungdahl pathway discovered in a serpentinizing system.</title>
        <authorList>
            <person name="Merino N."/>
            <person name="Kawai M."/>
            <person name="Boyd E.S."/>
            <person name="Colman D.R."/>
            <person name="McGlynn S.E."/>
            <person name="Nealson K.H."/>
            <person name="Kurokawa K."/>
            <person name="Hongoh Y."/>
        </authorList>
    </citation>
    <scope>NUCLEOTIDE SEQUENCE [LARGE SCALE GENOMIC DNA]</scope>
    <source>
        <strain evidence="1 2">S42</strain>
    </source>
</reference>
<organism evidence="1 2">
    <name type="scientific">Candidatus Hakubella thermalkaliphila</name>
    <dbReference type="NCBI Taxonomy" id="2754717"/>
    <lineage>
        <taxon>Bacteria</taxon>
        <taxon>Bacillati</taxon>
        <taxon>Actinomycetota</taxon>
        <taxon>Actinomycetota incertae sedis</taxon>
        <taxon>Candidatus Hakubellales</taxon>
        <taxon>Candidatus Hakubellaceae</taxon>
        <taxon>Candidatus Hakubella</taxon>
    </lineage>
</organism>
<accession>A0A6V8PQX5</accession>
<protein>
    <submittedName>
        <fullName evidence="1">Transposase</fullName>
    </submittedName>
</protein>
<name>A0A6V8PQX5_9ACTN</name>
<dbReference type="EMBL" id="BLSA01000307">
    <property type="protein sequence ID" value="GFP33171.1"/>
    <property type="molecule type" value="Genomic_DNA"/>
</dbReference>
<feature type="non-terminal residue" evidence="1">
    <location>
        <position position="1"/>
    </location>
</feature>